<dbReference type="Proteomes" id="UP000789920">
    <property type="component" value="Unassembled WGS sequence"/>
</dbReference>
<evidence type="ECO:0000313" key="1">
    <source>
        <dbReference type="EMBL" id="CAG8551042.1"/>
    </source>
</evidence>
<organism evidence="1 2">
    <name type="scientific">Racocetra persica</name>
    <dbReference type="NCBI Taxonomy" id="160502"/>
    <lineage>
        <taxon>Eukaryota</taxon>
        <taxon>Fungi</taxon>
        <taxon>Fungi incertae sedis</taxon>
        <taxon>Mucoromycota</taxon>
        <taxon>Glomeromycotina</taxon>
        <taxon>Glomeromycetes</taxon>
        <taxon>Diversisporales</taxon>
        <taxon>Gigasporaceae</taxon>
        <taxon>Racocetra</taxon>
    </lineage>
</organism>
<comment type="caution">
    <text evidence="1">The sequence shown here is derived from an EMBL/GenBank/DDBJ whole genome shotgun (WGS) entry which is preliminary data.</text>
</comment>
<gene>
    <name evidence="1" type="ORF">RPERSI_LOCUS3959</name>
</gene>
<feature type="non-terminal residue" evidence="1">
    <location>
        <position position="558"/>
    </location>
</feature>
<name>A0ACA9LU88_9GLOM</name>
<dbReference type="EMBL" id="CAJVQC010005225">
    <property type="protein sequence ID" value="CAG8551042.1"/>
    <property type="molecule type" value="Genomic_DNA"/>
</dbReference>
<proteinExistence type="predicted"/>
<accession>A0ACA9LU88</accession>
<keyword evidence="2" id="KW-1185">Reference proteome</keyword>
<reference evidence="1" key="1">
    <citation type="submission" date="2021-06" db="EMBL/GenBank/DDBJ databases">
        <authorList>
            <person name="Kallberg Y."/>
            <person name="Tangrot J."/>
            <person name="Rosling A."/>
        </authorList>
    </citation>
    <scope>NUCLEOTIDE SEQUENCE</scope>
    <source>
        <strain evidence="1">MA461A</strain>
    </source>
</reference>
<evidence type="ECO:0000313" key="2">
    <source>
        <dbReference type="Proteomes" id="UP000789920"/>
    </source>
</evidence>
<sequence>MSGISWSKLTLNELKDLCMSCGLSSVRNKEDLSDRLQAYFGKNKGKATDKSGVEDEEDLDDIIEVPRFDANERDWNDERDADLEVDDVRAYSQEADNRIKDELVGRSRGREKAEQITVDMFLSAMGKIEMKIERNFSALYREIEECDLLDETWPKVSLSKPCDQHEYDFLAKIGKRLDKAIKVVPTVIKKDLNTLQIVGSNDKMIEKYKDRIPLFSQSGAASRYYSQISLVSHIGTREKDIPHLRLIQKEMKVIRVKGGMIETFNPFMTKEPSGSQNIKEFLTASTVEALDTSPPAAPPQVLEPLPSQRMETNYTQTPFSEECLVSGLGKAGSQVSVVGRMQSAEALSYWQDKIGPSLVVISWLKNGVLLFSRGVLLLAAQQTPKQYALSRDQEEWVQRELDRLLASSAIKALGNQVERPTGVVANVNEYDNRYVAPASSPSIIYQRDFRRSGTMEKPELAVCGSKNKAWDVYRDFCEVMDLRALSSEVDTLVSFIVWLDLTQSFSGCMDVLAAVSRAHLEAQLADPSKEYRVKRVYRALLKGYRKAKDPDWPRDPLT</sequence>
<protein>
    <submittedName>
        <fullName evidence="1">7540_t:CDS:1</fullName>
    </submittedName>
</protein>